<proteinExistence type="inferred from homology"/>
<comment type="similarity">
    <text evidence="3 8">Belongs to the HMBS family.</text>
</comment>
<keyword evidence="6 8" id="KW-0627">Porphyrin biosynthesis</keyword>
<dbReference type="PIRSF" id="PIRSF001438">
    <property type="entry name" value="4pyrrol_synth_OHMeBilane_synth"/>
    <property type="match status" value="1"/>
</dbReference>
<organism evidence="11 12">
    <name type="scientific">Salmonirosea aquatica</name>
    <dbReference type="NCBI Taxonomy" id="2654236"/>
    <lineage>
        <taxon>Bacteria</taxon>
        <taxon>Pseudomonadati</taxon>
        <taxon>Bacteroidota</taxon>
        <taxon>Cytophagia</taxon>
        <taxon>Cytophagales</taxon>
        <taxon>Spirosomataceae</taxon>
        <taxon>Salmonirosea</taxon>
    </lineage>
</organism>
<evidence type="ECO:0000256" key="3">
    <source>
        <dbReference type="ARBA" id="ARBA00005638"/>
    </source>
</evidence>
<dbReference type="Gene3D" id="3.30.160.40">
    <property type="entry name" value="Porphobilinogen deaminase, C-terminal domain"/>
    <property type="match status" value="1"/>
</dbReference>
<dbReference type="RefSeq" id="WP_152761813.1">
    <property type="nucleotide sequence ID" value="NZ_WHLY01000002.1"/>
</dbReference>
<dbReference type="PANTHER" id="PTHR11557:SF0">
    <property type="entry name" value="PORPHOBILINOGEN DEAMINASE"/>
    <property type="match status" value="1"/>
</dbReference>
<evidence type="ECO:0000313" key="11">
    <source>
        <dbReference type="EMBL" id="MPR35072.1"/>
    </source>
</evidence>
<dbReference type="FunFam" id="3.40.190.10:FF:000005">
    <property type="entry name" value="Porphobilinogen deaminase"/>
    <property type="match status" value="1"/>
</dbReference>
<dbReference type="Pfam" id="PF03900">
    <property type="entry name" value="Porphobil_deamC"/>
    <property type="match status" value="1"/>
</dbReference>
<evidence type="ECO:0000313" key="12">
    <source>
        <dbReference type="Proteomes" id="UP000479293"/>
    </source>
</evidence>
<comment type="cofactor">
    <cofactor evidence="8">
        <name>dipyrromethane</name>
        <dbReference type="ChEBI" id="CHEBI:60342"/>
    </cofactor>
    <text evidence="8">Binds 1 dipyrromethane group covalently.</text>
</comment>
<dbReference type="GO" id="GO:0004418">
    <property type="term" value="F:hydroxymethylbilane synthase activity"/>
    <property type="evidence" value="ECO:0007669"/>
    <property type="project" value="UniProtKB-UniRule"/>
</dbReference>
<feature type="modified residue" description="S-(dipyrrolylmethanemethyl)cysteine" evidence="8">
    <location>
        <position position="239"/>
    </location>
</feature>
<dbReference type="NCBIfam" id="TIGR00212">
    <property type="entry name" value="hemC"/>
    <property type="match status" value="1"/>
</dbReference>
<evidence type="ECO:0000259" key="9">
    <source>
        <dbReference type="Pfam" id="PF01379"/>
    </source>
</evidence>
<dbReference type="HAMAP" id="MF_00260">
    <property type="entry name" value="Porphobil_deam"/>
    <property type="match status" value="1"/>
</dbReference>
<comment type="catalytic activity">
    <reaction evidence="7 8">
        <text>4 porphobilinogen + H2O = hydroxymethylbilane + 4 NH4(+)</text>
        <dbReference type="Rhea" id="RHEA:13185"/>
        <dbReference type="ChEBI" id="CHEBI:15377"/>
        <dbReference type="ChEBI" id="CHEBI:28938"/>
        <dbReference type="ChEBI" id="CHEBI:57845"/>
        <dbReference type="ChEBI" id="CHEBI:58126"/>
        <dbReference type="EC" id="2.5.1.61"/>
    </reaction>
</comment>
<dbReference type="GO" id="GO:0006782">
    <property type="term" value="P:protoporphyrinogen IX biosynthetic process"/>
    <property type="evidence" value="ECO:0007669"/>
    <property type="project" value="UniProtKB-UniRule"/>
</dbReference>
<sequence length="312" mass="34262">MHIKIGTRGSKLALWQAYYVEKLLQAGGLSTEIIIIETKGDKILDRALSKIGSKGVFTEELEEQLRSGGIDVAVHSAKDLQSDLGEAFEILAFTERERVNDVLISHNTSLSLSQEQPFVIGTSSTRRIALLRHFYPHLKTVDMRGNLQTRLRKLEEGHCDALLLAYAGVHRMEYDDKIAEFLSLDEFTPAVGQGSVAIECAVSLDPAKKEIIGSLLNHVETALCLRTERAFLNRLQGGCSVPVFGLATLVDGKINMMGGVVSLDGSEMIRRLVREGTPRHPERVGVELAEELLAAGADRILAEIKAQQPKVP</sequence>
<evidence type="ECO:0000256" key="8">
    <source>
        <dbReference type="HAMAP-Rule" id="MF_00260"/>
    </source>
</evidence>
<feature type="domain" description="Porphobilinogen deaminase N-terminal" evidence="9">
    <location>
        <begin position="3"/>
        <end position="201"/>
    </location>
</feature>
<dbReference type="Proteomes" id="UP000479293">
    <property type="component" value="Unassembled WGS sequence"/>
</dbReference>
<dbReference type="EC" id="2.5.1.61" evidence="8"/>
<dbReference type="InterPro" id="IPR000860">
    <property type="entry name" value="HemC"/>
</dbReference>
<keyword evidence="12" id="KW-1185">Reference proteome</keyword>
<dbReference type="PANTHER" id="PTHR11557">
    <property type="entry name" value="PORPHOBILINOGEN DEAMINASE"/>
    <property type="match status" value="1"/>
</dbReference>
<comment type="pathway">
    <text evidence="2">Porphyrin-containing compound metabolism; protoporphyrin-IX biosynthesis; coproporphyrinogen-III from 5-aminolevulinate: step 2/4.</text>
</comment>
<evidence type="ECO:0000256" key="5">
    <source>
        <dbReference type="ARBA" id="ARBA00022679"/>
    </source>
</evidence>
<evidence type="ECO:0000256" key="4">
    <source>
        <dbReference type="ARBA" id="ARBA00011245"/>
    </source>
</evidence>
<keyword evidence="5 8" id="KW-0808">Transferase</keyword>
<dbReference type="AlphaFoldDB" id="A0A7C9FSE9"/>
<comment type="miscellaneous">
    <text evidence="8">The porphobilinogen subunits are added to the dipyrromethane group.</text>
</comment>
<dbReference type="PRINTS" id="PR00151">
    <property type="entry name" value="PORPHBDMNASE"/>
</dbReference>
<feature type="domain" description="Porphobilinogen deaminase C-terminal" evidence="10">
    <location>
        <begin position="223"/>
        <end position="293"/>
    </location>
</feature>
<evidence type="ECO:0000256" key="7">
    <source>
        <dbReference type="ARBA" id="ARBA00048169"/>
    </source>
</evidence>
<dbReference type="InterPro" id="IPR022417">
    <property type="entry name" value="Porphobilin_deaminase_N"/>
</dbReference>
<dbReference type="GO" id="GO:0005737">
    <property type="term" value="C:cytoplasm"/>
    <property type="evidence" value="ECO:0007669"/>
    <property type="project" value="UniProtKB-UniRule"/>
</dbReference>
<protein>
    <recommendedName>
        <fullName evidence="8">Porphobilinogen deaminase</fullName>
        <shortName evidence="8">PBG</shortName>
        <ecNumber evidence="8">2.5.1.61</ecNumber>
    </recommendedName>
    <alternativeName>
        <fullName evidence="8">Hydroxymethylbilane synthase</fullName>
        <shortName evidence="8">HMBS</shortName>
    </alternativeName>
    <alternativeName>
        <fullName evidence="8">Pre-uroporphyrinogen synthase</fullName>
    </alternativeName>
</protein>
<dbReference type="SUPFAM" id="SSF54782">
    <property type="entry name" value="Porphobilinogen deaminase (hydroxymethylbilane synthase), C-terminal domain"/>
    <property type="match status" value="1"/>
</dbReference>
<dbReference type="InterPro" id="IPR036803">
    <property type="entry name" value="Porphobilinogen_deaminase_C_sf"/>
</dbReference>
<comment type="function">
    <text evidence="1 8">Tetrapolymerization of the monopyrrole PBG into the hydroxymethylbilane pre-uroporphyrinogen in several discrete steps.</text>
</comment>
<dbReference type="InterPro" id="IPR022418">
    <property type="entry name" value="Porphobilinogen_deaminase_C"/>
</dbReference>
<dbReference type="EMBL" id="WHLY01000002">
    <property type="protein sequence ID" value="MPR35072.1"/>
    <property type="molecule type" value="Genomic_DNA"/>
</dbReference>
<evidence type="ECO:0000259" key="10">
    <source>
        <dbReference type="Pfam" id="PF03900"/>
    </source>
</evidence>
<accession>A0A7C9FSE9</accession>
<name>A0A7C9FSE9_9BACT</name>
<gene>
    <name evidence="8 11" type="primary">hemC</name>
    <name evidence="11" type="ORF">GBK04_17360</name>
</gene>
<evidence type="ECO:0000256" key="1">
    <source>
        <dbReference type="ARBA" id="ARBA00002869"/>
    </source>
</evidence>
<dbReference type="Pfam" id="PF01379">
    <property type="entry name" value="Porphobil_deam"/>
    <property type="match status" value="1"/>
</dbReference>
<comment type="caution">
    <text evidence="11">The sequence shown here is derived from an EMBL/GenBank/DDBJ whole genome shotgun (WGS) entry which is preliminary data.</text>
</comment>
<comment type="subunit">
    <text evidence="4 8">Monomer.</text>
</comment>
<dbReference type="Gene3D" id="3.40.190.10">
    <property type="entry name" value="Periplasmic binding protein-like II"/>
    <property type="match status" value="2"/>
</dbReference>
<evidence type="ECO:0000256" key="6">
    <source>
        <dbReference type="ARBA" id="ARBA00023244"/>
    </source>
</evidence>
<evidence type="ECO:0000256" key="2">
    <source>
        <dbReference type="ARBA" id="ARBA00004735"/>
    </source>
</evidence>
<dbReference type="SUPFAM" id="SSF53850">
    <property type="entry name" value="Periplasmic binding protein-like II"/>
    <property type="match status" value="1"/>
</dbReference>
<reference evidence="11 12" key="1">
    <citation type="submission" date="2019-10" db="EMBL/GenBank/DDBJ databases">
        <title>Draft Genome Sequence of Cytophagaceae sp. SJW1-29.</title>
        <authorList>
            <person name="Choi A."/>
        </authorList>
    </citation>
    <scope>NUCLEOTIDE SEQUENCE [LARGE SCALE GENOMIC DNA]</scope>
    <source>
        <strain evidence="11 12">SJW1-29</strain>
    </source>
</reference>